<evidence type="ECO:0008006" key="3">
    <source>
        <dbReference type="Google" id="ProtNLM"/>
    </source>
</evidence>
<name>A0A3M7TRV2_9BACI</name>
<evidence type="ECO:0000313" key="1">
    <source>
        <dbReference type="EMBL" id="RNA67442.1"/>
    </source>
</evidence>
<dbReference type="RefSeq" id="WP_122898838.1">
    <property type="nucleotide sequence ID" value="NZ_RHIB01000002.1"/>
</dbReference>
<keyword evidence="2" id="KW-1185">Reference proteome</keyword>
<protein>
    <recommendedName>
        <fullName evidence="3">SCP2 domain-containing protein</fullName>
    </recommendedName>
</protein>
<dbReference type="OrthoDB" id="2891310at2"/>
<reference evidence="1 2" key="1">
    <citation type="submission" date="2018-10" db="EMBL/GenBank/DDBJ databases">
        <title>Bacillus Keqinensis sp. nov., a moderately halophilic bacterium isolated from a saline-alkaline lake.</title>
        <authorList>
            <person name="Wang H."/>
        </authorList>
    </citation>
    <scope>NUCLEOTIDE SEQUENCE [LARGE SCALE GENOMIC DNA]</scope>
    <source>
        <strain evidence="1 2">KQ-3</strain>
    </source>
</reference>
<dbReference type="Proteomes" id="UP000278746">
    <property type="component" value="Unassembled WGS sequence"/>
</dbReference>
<organism evidence="1 2">
    <name type="scientific">Alteribacter keqinensis</name>
    <dbReference type="NCBI Taxonomy" id="2483800"/>
    <lineage>
        <taxon>Bacteria</taxon>
        <taxon>Bacillati</taxon>
        <taxon>Bacillota</taxon>
        <taxon>Bacilli</taxon>
        <taxon>Bacillales</taxon>
        <taxon>Bacillaceae</taxon>
        <taxon>Alteribacter</taxon>
    </lineage>
</organism>
<accession>A0A3M7TRV2</accession>
<comment type="caution">
    <text evidence="1">The sequence shown here is derived from an EMBL/GenBank/DDBJ whole genome shotgun (WGS) entry which is preliminary data.</text>
</comment>
<dbReference type="EMBL" id="RHIB01000002">
    <property type="protein sequence ID" value="RNA67442.1"/>
    <property type="molecule type" value="Genomic_DNA"/>
</dbReference>
<dbReference type="AlphaFoldDB" id="A0A3M7TRV2"/>
<sequence length="117" mass="13385">MSVKKLLTSSIKRMRKTDNLLGLLDETILDVCLICNEESWLLSLTGNTISISQYNNETSHVTIHGDREAMKTLFNGDEFLLNLKKRGDLSATGRLRDLLLLESLWYLSKDLRLRDNS</sequence>
<gene>
    <name evidence="1" type="ORF">EBO34_11940</name>
</gene>
<evidence type="ECO:0000313" key="2">
    <source>
        <dbReference type="Proteomes" id="UP000278746"/>
    </source>
</evidence>
<proteinExistence type="predicted"/>